<feature type="domain" description="DUF3048" evidence="4">
    <location>
        <begin position="236"/>
        <end position="350"/>
    </location>
</feature>
<dbReference type="Pfam" id="PF11258">
    <property type="entry name" value="DUF3048"/>
    <property type="match status" value="1"/>
</dbReference>
<dbReference type="Pfam" id="PF17479">
    <property type="entry name" value="DUF3048_C"/>
    <property type="match status" value="1"/>
</dbReference>
<feature type="chain" id="PRO_5042071077" evidence="2">
    <location>
        <begin position="39"/>
        <end position="363"/>
    </location>
</feature>
<name>A0AAF0ZAD2_9MICO</name>
<protein>
    <submittedName>
        <fullName evidence="5">DUF3048 domain-containing protein</fullName>
    </submittedName>
</protein>
<dbReference type="EMBL" id="CP138359">
    <property type="protein sequence ID" value="WPF83068.1"/>
    <property type="molecule type" value="Genomic_DNA"/>
</dbReference>
<evidence type="ECO:0000313" key="5">
    <source>
        <dbReference type="EMBL" id="WPF83068.1"/>
    </source>
</evidence>
<feature type="region of interest" description="Disordered" evidence="1">
    <location>
        <begin position="39"/>
        <end position="63"/>
    </location>
</feature>
<dbReference type="Gene3D" id="3.50.90.10">
    <property type="entry name" value="YerB-like"/>
    <property type="match status" value="1"/>
</dbReference>
<dbReference type="SUPFAM" id="SSF159774">
    <property type="entry name" value="YerB-like"/>
    <property type="match status" value="1"/>
</dbReference>
<accession>A0AAF0ZAD2</accession>
<evidence type="ECO:0000259" key="4">
    <source>
        <dbReference type="Pfam" id="PF17479"/>
    </source>
</evidence>
<proteinExistence type="predicted"/>
<evidence type="ECO:0000313" key="6">
    <source>
        <dbReference type="Proteomes" id="UP001304340"/>
    </source>
</evidence>
<evidence type="ECO:0000259" key="3">
    <source>
        <dbReference type="Pfam" id="PF11258"/>
    </source>
</evidence>
<feature type="domain" description="DUF3048" evidence="3">
    <location>
        <begin position="69"/>
        <end position="207"/>
    </location>
</feature>
<dbReference type="InterPro" id="IPR023158">
    <property type="entry name" value="YerB-like_sf"/>
</dbReference>
<evidence type="ECO:0000256" key="2">
    <source>
        <dbReference type="SAM" id="SignalP"/>
    </source>
</evidence>
<dbReference type="Proteomes" id="UP001304340">
    <property type="component" value="Chromosome"/>
</dbReference>
<dbReference type="AlphaFoldDB" id="A0AAF0ZAD2"/>
<dbReference type="RefSeq" id="WP_319158981.1">
    <property type="nucleotide sequence ID" value="NZ_CP138359.1"/>
</dbReference>
<dbReference type="InterPro" id="IPR035328">
    <property type="entry name" value="DUF3048_C"/>
</dbReference>
<feature type="signal peptide" evidence="2">
    <location>
        <begin position="1"/>
        <end position="38"/>
    </location>
</feature>
<reference evidence="6" key="1">
    <citation type="submission" date="2023-11" db="EMBL/GenBank/DDBJ databases">
        <authorList>
            <person name="Helweg L.P."/>
            <person name="Kiel A."/>
            <person name="Hitz F."/>
            <person name="Ruckert-Reed C."/>
            <person name="Busche T."/>
            <person name="Kaltschmidt B."/>
            <person name="Kaltschmidt C."/>
        </authorList>
    </citation>
    <scope>NUCLEOTIDE SEQUENCE [LARGE SCALE GENOMIC DNA]</scope>
    <source>
        <strain evidence="6">4.1</strain>
    </source>
</reference>
<dbReference type="KEGG" id="sbil:SANBI_000714"/>
<dbReference type="PROSITE" id="PS51257">
    <property type="entry name" value="PROKAR_LIPOPROTEIN"/>
    <property type="match status" value="1"/>
</dbReference>
<sequence>MQRHHRTPTGTARQQSRTRLAVALVSTALLLAACSSGAGGGTTTVGATPDATADRAGAPEPVVPSTWPLTGVASDELVNRPALAVKIENSREARPQTGLEAADVVWEEVVEGGVTRYIAVYHSQQPEVVGPIRSVRPMDAHIIAPLVGLMVFSGGQPPFVDAVTASGLQVVSNDRGDAGFARSSDRRAPHNVYGTLAEFTAQADAEHLNSPAEQFAFASDAESASTAAGTPAANLSVRMSGYSSPSWAWDEASGRYLRSEGTTPAVSVTGEQLGATSVVVLSVDIFNTEFVDPAGTPVPETQVIGTGEALVVSGGKSVPATWSKESSSAPTTLTGADGQPVRLAPGNTWVELVPSDGGSFSVS</sequence>
<organism evidence="5 6">
    <name type="scientific">Sanguibacter biliveldensis</name>
    <dbReference type="NCBI Taxonomy" id="3030830"/>
    <lineage>
        <taxon>Bacteria</taxon>
        <taxon>Bacillati</taxon>
        <taxon>Actinomycetota</taxon>
        <taxon>Actinomycetes</taxon>
        <taxon>Micrococcales</taxon>
        <taxon>Sanguibacteraceae</taxon>
        <taxon>Sanguibacter</taxon>
    </lineage>
</organism>
<evidence type="ECO:0000256" key="1">
    <source>
        <dbReference type="SAM" id="MobiDB-lite"/>
    </source>
</evidence>
<dbReference type="InterPro" id="IPR021416">
    <property type="entry name" value="DUF3048_N"/>
</dbReference>
<keyword evidence="6" id="KW-1185">Reference proteome</keyword>
<gene>
    <name evidence="5" type="ORF">SANBI_000714</name>
</gene>
<keyword evidence="2" id="KW-0732">Signal</keyword>